<dbReference type="GO" id="GO:0005549">
    <property type="term" value="F:odorant binding"/>
    <property type="evidence" value="ECO:0007669"/>
    <property type="project" value="InterPro"/>
</dbReference>
<dbReference type="GO" id="GO:0007165">
    <property type="term" value="P:signal transduction"/>
    <property type="evidence" value="ECO:0007669"/>
    <property type="project" value="UniProtKB-KW"/>
</dbReference>
<keyword evidence="3 9" id="KW-0812">Transmembrane</keyword>
<evidence type="ECO:0000256" key="8">
    <source>
        <dbReference type="ARBA" id="ARBA00023224"/>
    </source>
</evidence>
<protein>
    <submittedName>
        <fullName evidence="10">Uncharacterized protein</fullName>
    </submittedName>
</protein>
<dbReference type="PANTHER" id="PTHR21137:SF44">
    <property type="entry name" value="ODORANT RECEPTOR 13A-RELATED"/>
    <property type="match status" value="1"/>
</dbReference>
<reference evidence="10" key="1">
    <citation type="submission" date="2020-11" db="EMBL/GenBank/DDBJ databases">
        <authorList>
            <person name="Tran Van P."/>
        </authorList>
    </citation>
    <scope>NUCLEOTIDE SEQUENCE</scope>
</reference>
<name>A0A7R9B6R4_TIMSH</name>
<comment type="subcellular location">
    <subcellularLocation>
        <location evidence="1">Membrane</location>
        <topology evidence="1">Multi-pass membrane protein</topology>
    </subcellularLocation>
</comment>
<dbReference type="EMBL" id="OC008113">
    <property type="protein sequence ID" value="CAD7266985.1"/>
    <property type="molecule type" value="Genomic_DNA"/>
</dbReference>
<dbReference type="PANTHER" id="PTHR21137">
    <property type="entry name" value="ODORANT RECEPTOR"/>
    <property type="match status" value="1"/>
</dbReference>
<dbReference type="AlphaFoldDB" id="A0A7R9B6R4"/>
<sequence length="133" mass="15037">MCWYANEIAVESSEVGMAAYKCPWYDASPKFKFRIQNIMRRSQKPAAITAGMFGALSMWAFTGSSEVGMAAYKCPWYDSSPKFKFRIQNIMRRSQKPAAITAGMFGALSMWAFTGVLQTSYSYFAVLRQSNTR</sequence>
<keyword evidence="8" id="KW-0807">Transducer</keyword>
<evidence type="ECO:0000256" key="7">
    <source>
        <dbReference type="ARBA" id="ARBA00023170"/>
    </source>
</evidence>
<feature type="transmembrane region" description="Helical" evidence="9">
    <location>
        <begin position="98"/>
        <end position="117"/>
    </location>
</feature>
<evidence type="ECO:0000256" key="3">
    <source>
        <dbReference type="ARBA" id="ARBA00022692"/>
    </source>
</evidence>
<keyword evidence="7" id="KW-0675">Receptor</keyword>
<evidence type="ECO:0000256" key="1">
    <source>
        <dbReference type="ARBA" id="ARBA00004141"/>
    </source>
</evidence>
<dbReference type="GO" id="GO:0004984">
    <property type="term" value="F:olfactory receptor activity"/>
    <property type="evidence" value="ECO:0007669"/>
    <property type="project" value="InterPro"/>
</dbReference>
<evidence type="ECO:0000256" key="4">
    <source>
        <dbReference type="ARBA" id="ARBA00022725"/>
    </source>
</evidence>
<evidence type="ECO:0000256" key="6">
    <source>
        <dbReference type="ARBA" id="ARBA00023136"/>
    </source>
</evidence>
<keyword evidence="5 9" id="KW-1133">Transmembrane helix</keyword>
<keyword evidence="2" id="KW-0716">Sensory transduction</keyword>
<evidence type="ECO:0000313" key="10">
    <source>
        <dbReference type="EMBL" id="CAD7266985.1"/>
    </source>
</evidence>
<evidence type="ECO:0000256" key="5">
    <source>
        <dbReference type="ARBA" id="ARBA00022989"/>
    </source>
</evidence>
<dbReference type="InterPro" id="IPR004117">
    <property type="entry name" value="7tm6_olfct_rcpt"/>
</dbReference>
<keyword evidence="6 9" id="KW-0472">Membrane</keyword>
<gene>
    <name evidence="10" type="ORF">TSIB3V08_LOCUS10999</name>
</gene>
<accession>A0A7R9B6R4</accession>
<organism evidence="10">
    <name type="scientific">Timema shepardi</name>
    <name type="common">Walking stick</name>
    <dbReference type="NCBI Taxonomy" id="629360"/>
    <lineage>
        <taxon>Eukaryota</taxon>
        <taxon>Metazoa</taxon>
        <taxon>Ecdysozoa</taxon>
        <taxon>Arthropoda</taxon>
        <taxon>Hexapoda</taxon>
        <taxon>Insecta</taxon>
        <taxon>Pterygota</taxon>
        <taxon>Neoptera</taxon>
        <taxon>Polyneoptera</taxon>
        <taxon>Phasmatodea</taxon>
        <taxon>Timematodea</taxon>
        <taxon>Timematoidea</taxon>
        <taxon>Timematidae</taxon>
        <taxon>Timema</taxon>
    </lineage>
</organism>
<evidence type="ECO:0000256" key="2">
    <source>
        <dbReference type="ARBA" id="ARBA00022606"/>
    </source>
</evidence>
<dbReference type="Pfam" id="PF02949">
    <property type="entry name" value="7tm_6"/>
    <property type="match status" value="2"/>
</dbReference>
<dbReference type="GO" id="GO:0005886">
    <property type="term" value="C:plasma membrane"/>
    <property type="evidence" value="ECO:0007669"/>
    <property type="project" value="TreeGrafter"/>
</dbReference>
<evidence type="ECO:0000256" key="9">
    <source>
        <dbReference type="SAM" id="Phobius"/>
    </source>
</evidence>
<keyword evidence="4" id="KW-0552">Olfaction</keyword>
<proteinExistence type="predicted"/>